<name>A0A4R7C9G9_9HYPH</name>
<dbReference type="Proteomes" id="UP000295122">
    <property type="component" value="Unassembled WGS sequence"/>
</dbReference>
<gene>
    <name evidence="1" type="ORF">EV668_0117</name>
</gene>
<sequence length="55" mass="6352">MKNDEIKALRARVKQGEPLTKDEQLLALRDLEISNQLIQEARRAGYLQSELEEAE</sequence>
<organism evidence="1 2">
    <name type="scientific">Enterovirga rhinocerotis</name>
    <dbReference type="NCBI Taxonomy" id="1339210"/>
    <lineage>
        <taxon>Bacteria</taxon>
        <taxon>Pseudomonadati</taxon>
        <taxon>Pseudomonadota</taxon>
        <taxon>Alphaproteobacteria</taxon>
        <taxon>Hyphomicrobiales</taxon>
        <taxon>Methylobacteriaceae</taxon>
        <taxon>Enterovirga</taxon>
    </lineage>
</organism>
<protein>
    <submittedName>
        <fullName evidence="1">Uncharacterized protein</fullName>
    </submittedName>
</protein>
<dbReference type="RefSeq" id="WP_166652295.1">
    <property type="nucleotide sequence ID" value="NZ_SNZR01000010.1"/>
</dbReference>
<dbReference type="EMBL" id="SNZR01000010">
    <property type="protein sequence ID" value="TDR95299.1"/>
    <property type="molecule type" value="Genomic_DNA"/>
</dbReference>
<reference evidence="1 2" key="1">
    <citation type="submission" date="2019-03" db="EMBL/GenBank/DDBJ databases">
        <title>Genomic Encyclopedia of Type Strains, Phase IV (KMG-IV): sequencing the most valuable type-strain genomes for metagenomic binning, comparative biology and taxonomic classification.</title>
        <authorList>
            <person name="Goeker M."/>
        </authorList>
    </citation>
    <scope>NUCLEOTIDE SEQUENCE [LARGE SCALE GENOMIC DNA]</scope>
    <source>
        <strain evidence="1 2">DSM 25903</strain>
    </source>
</reference>
<evidence type="ECO:0000313" key="2">
    <source>
        <dbReference type="Proteomes" id="UP000295122"/>
    </source>
</evidence>
<comment type="caution">
    <text evidence="1">The sequence shown here is derived from an EMBL/GenBank/DDBJ whole genome shotgun (WGS) entry which is preliminary data.</text>
</comment>
<proteinExistence type="predicted"/>
<evidence type="ECO:0000313" key="1">
    <source>
        <dbReference type="EMBL" id="TDR95299.1"/>
    </source>
</evidence>
<keyword evidence="2" id="KW-1185">Reference proteome</keyword>
<dbReference type="AlphaFoldDB" id="A0A4R7C9G9"/>
<accession>A0A4R7C9G9</accession>